<proteinExistence type="predicted"/>
<comment type="caution">
    <text evidence="5">The sequence shown here is derived from an EMBL/GenBank/DDBJ whole genome shotgun (WGS) entry which is preliminary data.</text>
</comment>
<dbReference type="GO" id="GO:0008168">
    <property type="term" value="F:methyltransferase activity"/>
    <property type="evidence" value="ECO:0007669"/>
    <property type="project" value="UniProtKB-KW"/>
</dbReference>
<name>A0AAD7QBA2_QUISA</name>
<keyword evidence="6" id="KW-1185">Reference proteome</keyword>
<evidence type="ECO:0000313" key="6">
    <source>
        <dbReference type="Proteomes" id="UP001163823"/>
    </source>
</evidence>
<dbReference type="AlphaFoldDB" id="A0AAD7QBA2"/>
<organism evidence="5 6">
    <name type="scientific">Quillaja saponaria</name>
    <name type="common">Soap bark tree</name>
    <dbReference type="NCBI Taxonomy" id="32244"/>
    <lineage>
        <taxon>Eukaryota</taxon>
        <taxon>Viridiplantae</taxon>
        <taxon>Streptophyta</taxon>
        <taxon>Embryophyta</taxon>
        <taxon>Tracheophyta</taxon>
        <taxon>Spermatophyta</taxon>
        <taxon>Magnoliopsida</taxon>
        <taxon>eudicotyledons</taxon>
        <taxon>Gunneridae</taxon>
        <taxon>Pentapetalae</taxon>
        <taxon>rosids</taxon>
        <taxon>fabids</taxon>
        <taxon>Fabales</taxon>
        <taxon>Quillajaceae</taxon>
        <taxon>Quillaja</taxon>
    </lineage>
</organism>
<dbReference type="PANTHER" id="PTHR31009">
    <property type="entry name" value="S-ADENOSYL-L-METHIONINE:CARBOXYL METHYLTRANSFERASE FAMILY PROTEIN"/>
    <property type="match status" value="1"/>
</dbReference>
<dbReference type="EMBL" id="JARAOO010000002">
    <property type="protein sequence ID" value="KAJ7978345.1"/>
    <property type="molecule type" value="Genomic_DNA"/>
</dbReference>
<dbReference type="InterPro" id="IPR042086">
    <property type="entry name" value="MeTrfase_capping"/>
</dbReference>
<dbReference type="KEGG" id="qsa:O6P43_001885"/>
<dbReference type="InterPro" id="IPR005299">
    <property type="entry name" value="MeTrfase_7"/>
</dbReference>
<keyword evidence="4" id="KW-0460">Magnesium</keyword>
<accession>A0AAD7QBA2</accession>
<evidence type="ECO:0000256" key="1">
    <source>
        <dbReference type="ARBA" id="ARBA00022603"/>
    </source>
</evidence>
<keyword evidence="2" id="KW-0808">Transferase</keyword>
<reference evidence="5" key="1">
    <citation type="journal article" date="2023" name="Science">
        <title>Elucidation of the pathway for biosynthesis of saponin adjuvants from the soapbark tree.</title>
        <authorList>
            <person name="Reed J."/>
            <person name="Orme A."/>
            <person name="El-Demerdash A."/>
            <person name="Owen C."/>
            <person name="Martin L.B.B."/>
            <person name="Misra R.C."/>
            <person name="Kikuchi S."/>
            <person name="Rejzek M."/>
            <person name="Martin A.C."/>
            <person name="Harkess A."/>
            <person name="Leebens-Mack J."/>
            <person name="Louveau T."/>
            <person name="Stephenson M.J."/>
            <person name="Osbourn A."/>
        </authorList>
    </citation>
    <scope>NUCLEOTIDE SEQUENCE</scope>
    <source>
        <strain evidence="5">S10</strain>
    </source>
</reference>
<evidence type="ECO:0000256" key="3">
    <source>
        <dbReference type="ARBA" id="ARBA00022723"/>
    </source>
</evidence>
<evidence type="ECO:0000256" key="4">
    <source>
        <dbReference type="ARBA" id="ARBA00022842"/>
    </source>
</evidence>
<sequence>MALEQVLHMKGGDGKSSYANNSLHQRAVISMVKPMLEESILELYNTLLPECLIIADLGCSAGPITSF</sequence>
<evidence type="ECO:0000313" key="5">
    <source>
        <dbReference type="EMBL" id="KAJ7978345.1"/>
    </source>
</evidence>
<dbReference type="Gene3D" id="1.10.1200.270">
    <property type="entry name" value="Methyltransferase, alpha-helical capping domain"/>
    <property type="match status" value="1"/>
</dbReference>
<dbReference type="Gene3D" id="3.40.50.150">
    <property type="entry name" value="Vaccinia Virus protein VP39"/>
    <property type="match status" value="1"/>
</dbReference>
<gene>
    <name evidence="5" type="ORF">O6P43_001885</name>
</gene>
<dbReference type="GO" id="GO:0046872">
    <property type="term" value="F:metal ion binding"/>
    <property type="evidence" value="ECO:0007669"/>
    <property type="project" value="UniProtKB-KW"/>
</dbReference>
<keyword evidence="3" id="KW-0479">Metal-binding</keyword>
<dbReference type="SUPFAM" id="SSF53335">
    <property type="entry name" value="S-adenosyl-L-methionine-dependent methyltransferases"/>
    <property type="match status" value="1"/>
</dbReference>
<dbReference type="GO" id="GO:0032259">
    <property type="term" value="P:methylation"/>
    <property type="evidence" value="ECO:0007669"/>
    <property type="project" value="UniProtKB-KW"/>
</dbReference>
<protein>
    <submittedName>
        <fullName evidence="5">Methyltransferase-like protein</fullName>
    </submittedName>
</protein>
<evidence type="ECO:0000256" key="2">
    <source>
        <dbReference type="ARBA" id="ARBA00022679"/>
    </source>
</evidence>
<dbReference type="Proteomes" id="UP001163823">
    <property type="component" value="Chromosome 2"/>
</dbReference>
<dbReference type="InterPro" id="IPR029063">
    <property type="entry name" value="SAM-dependent_MTases_sf"/>
</dbReference>
<keyword evidence="1 5" id="KW-0489">Methyltransferase</keyword>